<evidence type="ECO:0000313" key="3">
    <source>
        <dbReference type="Proteomes" id="UP000187455"/>
    </source>
</evidence>
<organism evidence="2 3">
    <name type="scientific">Smittium mucronatum</name>
    <dbReference type="NCBI Taxonomy" id="133383"/>
    <lineage>
        <taxon>Eukaryota</taxon>
        <taxon>Fungi</taxon>
        <taxon>Fungi incertae sedis</taxon>
        <taxon>Zoopagomycota</taxon>
        <taxon>Kickxellomycotina</taxon>
        <taxon>Harpellomycetes</taxon>
        <taxon>Harpellales</taxon>
        <taxon>Legeriomycetaceae</taxon>
        <taxon>Smittium</taxon>
    </lineage>
</organism>
<comment type="caution">
    <text evidence="2">The sequence shown here is derived from an EMBL/GenBank/DDBJ whole genome shotgun (WGS) entry which is preliminary data.</text>
</comment>
<keyword evidence="3" id="KW-1185">Reference proteome</keyword>
<dbReference type="Proteomes" id="UP000187455">
    <property type="component" value="Unassembled WGS sequence"/>
</dbReference>
<gene>
    <name evidence="2" type="ORF">AYI68_g1656</name>
</gene>
<sequence>MFEGNIHSGYKVQWIKSYTIPPMKNRDKTTNMANPYLIPPAMCEETKTSSEWGRAEKAAKESEAEKKSTQHFQQKKDRNNVA</sequence>
<dbReference type="AlphaFoldDB" id="A0A1R0H4Y4"/>
<proteinExistence type="predicted"/>
<evidence type="ECO:0000313" key="2">
    <source>
        <dbReference type="EMBL" id="OLY84183.1"/>
    </source>
</evidence>
<evidence type="ECO:0000256" key="1">
    <source>
        <dbReference type="SAM" id="MobiDB-lite"/>
    </source>
</evidence>
<name>A0A1R0H4Y4_9FUNG</name>
<feature type="region of interest" description="Disordered" evidence="1">
    <location>
        <begin position="47"/>
        <end position="82"/>
    </location>
</feature>
<reference evidence="2 3" key="1">
    <citation type="journal article" date="2016" name="Mol. Biol. Evol.">
        <title>Genome-Wide Survey of Gut Fungi (Harpellales) Reveals the First Horizontally Transferred Ubiquitin Gene from a Mosquito Host.</title>
        <authorList>
            <person name="Wang Y."/>
            <person name="White M.M."/>
            <person name="Kvist S."/>
            <person name="Moncalvo J.M."/>
        </authorList>
    </citation>
    <scope>NUCLEOTIDE SEQUENCE [LARGE SCALE GENOMIC DNA]</scope>
    <source>
        <strain evidence="2 3">ALG-7-W6</strain>
    </source>
</reference>
<protein>
    <submittedName>
        <fullName evidence="2">Uncharacterized protein</fullName>
    </submittedName>
</protein>
<accession>A0A1R0H4Y4</accession>
<dbReference type="EMBL" id="LSSL01000589">
    <property type="protein sequence ID" value="OLY84183.1"/>
    <property type="molecule type" value="Genomic_DNA"/>
</dbReference>